<dbReference type="OrthoDB" id="7356791at2"/>
<organism evidence="5 6">
    <name type="scientific">Zhongshania marina</name>
    <dbReference type="NCBI Taxonomy" id="2304603"/>
    <lineage>
        <taxon>Bacteria</taxon>
        <taxon>Pseudomonadati</taxon>
        <taxon>Pseudomonadota</taxon>
        <taxon>Gammaproteobacteria</taxon>
        <taxon>Cellvibrionales</taxon>
        <taxon>Spongiibacteraceae</taxon>
        <taxon>Zhongshania</taxon>
    </lineage>
</organism>
<dbReference type="Pfam" id="PF05402">
    <property type="entry name" value="PqqD"/>
    <property type="match status" value="1"/>
</dbReference>
<dbReference type="GO" id="GO:0018189">
    <property type="term" value="P:pyrroloquinoline quinone biosynthetic process"/>
    <property type="evidence" value="ECO:0007669"/>
    <property type="project" value="UniProtKB-UniRule"/>
</dbReference>
<dbReference type="InterPro" id="IPR022479">
    <property type="entry name" value="PqqD_bac"/>
</dbReference>
<comment type="similarity">
    <text evidence="4">Belongs to the PqqD family.</text>
</comment>
<dbReference type="Gene3D" id="1.10.10.1150">
    <property type="entry name" value="Coenzyme PQQ synthesis protein D (PqqD)"/>
    <property type="match status" value="1"/>
</dbReference>
<dbReference type="UniPathway" id="UPA00539"/>
<comment type="subunit">
    <text evidence="2 4">Monomer. Interacts with PqqE.</text>
</comment>
<dbReference type="InterPro" id="IPR041881">
    <property type="entry name" value="PqqD_sf"/>
</dbReference>
<reference evidence="5" key="1">
    <citation type="submission" date="2018-01" db="EMBL/GenBank/DDBJ databases">
        <authorList>
            <person name="Yu X.-D."/>
        </authorList>
    </citation>
    <scope>NUCLEOTIDE SEQUENCE</scope>
    <source>
        <strain evidence="5">ZX-21</strain>
    </source>
</reference>
<proteinExistence type="inferred from homology"/>
<dbReference type="GO" id="GO:0048038">
    <property type="term" value="F:quinone binding"/>
    <property type="evidence" value="ECO:0007669"/>
    <property type="project" value="InterPro"/>
</dbReference>
<evidence type="ECO:0000256" key="1">
    <source>
        <dbReference type="ARBA" id="ARBA00004886"/>
    </source>
</evidence>
<dbReference type="EMBL" id="PQGG01000009">
    <property type="protein sequence ID" value="POP54024.1"/>
    <property type="molecule type" value="Genomic_DNA"/>
</dbReference>
<dbReference type="NCBIfam" id="NF002535">
    <property type="entry name" value="PRK02079.1"/>
    <property type="match status" value="1"/>
</dbReference>
<dbReference type="RefSeq" id="WP_103683223.1">
    <property type="nucleotide sequence ID" value="NZ_PQGG01000009.1"/>
</dbReference>
<dbReference type="InterPro" id="IPR008792">
    <property type="entry name" value="PQQD"/>
</dbReference>
<comment type="pathway">
    <text evidence="1 4">Cofactor biosynthesis; pyrroloquinoline quinone biosynthesis.</text>
</comment>
<evidence type="ECO:0000256" key="2">
    <source>
        <dbReference type="ARBA" id="ARBA00011741"/>
    </source>
</evidence>
<gene>
    <name evidence="4" type="primary">pqqD</name>
    <name evidence="5" type="ORF">C0068_04075</name>
</gene>
<sequence length="94" mass="10480">MMHADSVASVVPVLSRHFRLQWEPVQDSFVLLYPEGMVKLNASAGEILNACDGKKSVAEISEYLENKYPDAEGIFGDVIEFFSAAEDKGWTHFV</sequence>
<dbReference type="HAMAP" id="MF_00655">
    <property type="entry name" value="PQQ_syn_PqqD"/>
    <property type="match status" value="1"/>
</dbReference>
<comment type="function">
    <text evidence="4">Functions as a PqqA binding protein and presents PqqA to PqqE, in the pyrroloquinoline quinone (PQQ) biosynthetic pathway.</text>
</comment>
<name>A0A2S4HJ51_9GAMM</name>
<dbReference type="AlphaFoldDB" id="A0A2S4HJ51"/>
<evidence type="ECO:0000256" key="4">
    <source>
        <dbReference type="HAMAP-Rule" id="MF_00655"/>
    </source>
</evidence>
<comment type="caution">
    <text evidence="5">The sequence shown here is derived from an EMBL/GenBank/DDBJ whole genome shotgun (WGS) entry which is preliminary data.</text>
</comment>
<evidence type="ECO:0000313" key="6">
    <source>
        <dbReference type="Proteomes" id="UP000237222"/>
    </source>
</evidence>
<keyword evidence="3 4" id="KW-0884">PQQ biosynthesis</keyword>
<evidence type="ECO:0000256" key="3">
    <source>
        <dbReference type="ARBA" id="ARBA00022905"/>
    </source>
</evidence>
<protein>
    <recommendedName>
        <fullName evidence="4">PqqA binding protein</fullName>
    </recommendedName>
    <alternativeName>
        <fullName evidence="4">Coenzyme PQQ synthesis protein D</fullName>
    </alternativeName>
    <alternativeName>
        <fullName evidence="4">Pyrroloquinoline quinone biosynthesis protein D</fullName>
    </alternativeName>
</protein>
<accession>A0A2S4HJ51</accession>
<evidence type="ECO:0000313" key="5">
    <source>
        <dbReference type="EMBL" id="POP54024.1"/>
    </source>
</evidence>
<dbReference type="Proteomes" id="UP000237222">
    <property type="component" value="Unassembled WGS sequence"/>
</dbReference>
<dbReference type="NCBIfam" id="TIGR03859">
    <property type="entry name" value="PQQ_PqqD"/>
    <property type="match status" value="1"/>
</dbReference>